<dbReference type="EMBL" id="CAKOFQ010007920">
    <property type="protein sequence ID" value="CAH2009799.1"/>
    <property type="molecule type" value="Genomic_DNA"/>
</dbReference>
<dbReference type="Proteomes" id="UP001152888">
    <property type="component" value="Unassembled WGS sequence"/>
</dbReference>
<keyword evidence="2" id="KW-0456">Lyase</keyword>
<keyword evidence="3" id="KW-1133">Transmembrane helix</keyword>
<evidence type="ECO:0000259" key="4">
    <source>
        <dbReference type="Pfam" id="PF16214"/>
    </source>
</evidence>
<evidence type="ECO:0000256" key="2">
    <source>
        <dbReference type="ARBA" id="ARBA00023239"/>
    </source>
</evidence>
<dbReference type="PANTHER" id="PTHR45627">
    <property type="entry name" value="ADENYLATE CYCLASE TYPE 1"/>
    <property type="match status" value="1"/>
</dbReference>
<evidence type="ECO:0000313" key="7">
    <source>
        <dbReference type="Proteomes" id="UP001152888"/>
    </source>
</evidence>
<proteinExistence type="predicted"/>
<evidence type="ECO:0000256" key="3">
    <source>
        <dbReference type="SAM" id="Phobius"/>
    </source>
</evidence>
<dbReference type="GO" id="GO:0000166">
    <property type="term" value="F:nucleotide binding"/>
    <property type="evidence" value="ECO:0007669"/>
    <property type="project" value="UniProtKB-KW"/>
</dbReference>
<comment type="caution">
    <text evidence="5">The sequence shown here is derived from an EMBL/GenBank/DDBJ whole genome shotgun (WGS) entry which is preliminary data.</text>
</comment>
<dbReference type="EMBL" id="CAKOFQ010008023">
    <property type="protein sequence ID" value="CAH2010985.1"/>
    <property type="molecule type" value="Genomic_DNA"/>
</dbReference>
<keyword evidence="7" id="KW-1185">Reference proteome</keyword>
<sequence>MVRFLFQISISVYFAERRPFIGTSFTLASTYLTYALMPNRLKDALLSGTILAAVGTILLVHVGRLNGELEIGSALLILLCGNAAGVCTHYPREVAQRKAFLETRQCIEARLKIQRENQQQVHNFINMLDVNKLSVQSSTADSLNSPKTRRMYMSSQLHHFLPEICDTLGHITCKSKSVTPLRVEVTL</sequence>
<protein>
    <recommendedName>
        <fullName evidence="4">Adenylate cyclase N-terminal domain-containing protein</fullName>
    </recommendedName>
</protein>
<feature type="domain" description="Adenylate cyclase N-terminal" evidence="4">
    <location>
        <begin position="22"/>
        <end position="128"/>
    </location>
</feature>
<dbReference type="GO" id="GO:0004016">
    <property type="term" value="F:adenylate cyclase activity"/>
    <property type="evidence" value="ECO:0007669"/>
    <property type="project" value="TreeGrafter"/>
</dbReference>
<evidence type="ECO:0000313" key="6">
    <source>
        <dbReference type="EMBL" id="CAH2010985.1"/>
    </source>
</evidence>
<reference evidence="5" key="1">
    <citation type="submission" date="2022-03" db="EMBL/GenBank/DDBJ databases">
        <authorList>
            <person name="Sayadi A."/>
        </authorList>
    </citation>
    <scope>NUCLEOTIDE SEQUENCE</scope>
</reference>
<dbReference type="AlphaFoldDB" id="A0A9P0M675"/>
<dbReference type="InterPro" id="IPR032628">
    <property type="entry name" value="AC_N"/>
</dbReference>
<dbReference type="OrthoDB" id="2107370at2759"/>
<keyword evidence="1" id="KW-0547">Nucleotide-binding</keyword>
<name>A0A9P0M675_ACAOB</name>
<feature type="transmembrane region" description="Helical" evidence="3">
    <location>
        <begin position="20"/>
        <end position="37"/>
    </location>
</feature>
<evidence type="ECO:0000313" key="5">
    <source>
        <dbReference type="EMBL" id="CAH2009799.1"/>
    </source>
</evidence>
<accession>A0A9P0M675</accession>
<organism evidence="5 7">
    <name type="scientific">Acanthoscelides obtectus</name>
    <name type="common">Bean weevil</name>
    <name type="synonym">Bruchus obtectus</name>
    <dbReference type="NCBI Taxonomy" id="200917"/>
    <lineage>
        <taxon>Eukaryota</taxon>
        <taxon>Metazoa</taxon>
        <taxon>Ecdysozoa</taxon>
        <taxon>Arthropoda</taxon>
        <taxon>Hexapoda</taxon>
        <taxon>Insecta</taxon>
        <taxon>Pterygota</taxon>
        <taxon>Neoptera</taxon>
        <taxon>Endopterygota</taxon>
        <taxon>Coleoptera</taxon>
        <taxon>Polyphaga</taxon>
        <taxon>Cucujiformia</taxon>
        <taxon>Chrysomeloidea</taxon>
        <taxon>Chrysomelidae</taxon>
        <taxon>Bruchinae</taxon>
        <taxon>Bruchini</taxon>
        <taxon>Acanthoscelides</taxon>
    </lineage>
</organism>
<dbReference type="GO" id="GO:0005886">
    <property type="term" value="C:plasma membrane"/>
    <property type="evidence" value="ECO:0007669"/>
    <property type="project" value="TreeGrafter"/>
</dbReference>
<gene>
    <name evidence="5" type="ORF">ACAOBT_LOCUS31129</name>
    <name evidence="6" type="ORF">ACAOBT_LOCUS31889</name>
</gene>
<keyword evidence="3" id="KW-0812">Transmembrane</keyword>
<dbReference type="PANTHER" id="PTHR45627:SF16">
    <property type="entry name" value="ADENYLATE CYCLASE"/>
    <property type="match status" value="1"/>
</dbReference>
<evidence type="ECO:0000256" key="1">
    <source>
        <dbReference type="ARBA" id="ARBA00022741"/>
    </source>
</evidence>
<keyword evidence="3" id="KW-0472">Membrane</keyword>
<dbReference type="GO" id="GO:0007189">
    <property type="term" value="P:adenylate cyclase-activating G protein-coupled receptor signaling pathway"/>
    <property type="evidence" value="ECO:0007669"/>
    <property type="project" value="TreeGrafter"/>
</dbReference>
<dbReference type="Pfam" id="PF16214">
    <property type="entry name" value="AC_N"/>
    <property type="match status" value="1"/>
</dbReference>
<feature type="transmembrane region" description="Helical" evidence="3">
    <location>
        <begin position="44"/>
        <end position="65"/>
    </location>
</feature>